<feature type="binding site" evidence="1">
    <location>
        <position position="102"/>
    </location>
    <ligand>
        <name>Mg(2+)</name>
        <dbReference type="ChEBI" id="CHEBI:18420"/>
        <label>1</label>
        <note>catalytic</note>
    </ligand>
</feature>
<dbReference type="EMBL" id="JACIJH010000005">
    <property type="protein sequence ID" value="MBB5706663.1"/>
    <property type="molecule type" value="Genomic_DNA"/>
</dbReference>
<proteinExistence type="predicted"/>
<keyword evidence="3" id="KW-0378">Hydrolase</keyword>
<dbReference type="PRINTS" id="PR00377">
    <property type="entry name" value="IMPHPHTASES"/>
</dbReference>
<dbReference type="GO" id="GO:0046872">
    <property type="term" value="F:metal ion binding"/>
    <property type="evidence" value="ECO:0007669"/>
    <property type="project" value="UniProtKB-KW"/>
</dbReference>
<comment type="caution">
    <text evidence="3">The sequence shown here is derived from an EMBL/GenBank/DDBJ whole genome shotgun (WGS) entry which is preliminary data.</text>
</comment>
<dbReference type="PANTHER" id="PTHR43028:SF5">
    <property type="entry name" value="3'(2'),5'-BISPHOSPHATE NUCLEOTIDASE 1"/>
    <property type="match status" value="1"/>
</dbReference>
<feature type="region of interest" description="Disordered" evidence="2">
    <location>
        <begin position="1"/>
        <end position="20"/>
    </location>
</feature>
<feature type="binding site" evidence="1">
    <location>
        <position position="100"/>
    </location>
    <ligand>
        <name>Mg(2+)</name>
        <dbReference type="ChEBI" id="CHEBI:18420"/>
        <label>1</label>
        <note>catalytic</note>
    </ligand>
</feature>
<organism evidence="3 4">
    <name type="scientific">Sphingopyxis panaciterrulae</name>
    <dbReference type="NCBI Taxonomy" id="462372"/>
    <lineage>
        <taxon>Bacteria</taxon>
        <taxon>Pseudomonadati</taxon>
        <taxon>Pseudomonadota</taxon>
        <taxon>Alphaproteobacteria</taxon>
        <taxon>Sphingomonadales</taxon>
        <taxon>Sphingomonadaceae</taxon>
        <taxon>Sphingopyxis</taxon>
    </lineage>
</organism>
<dbReference type="InterPro" id="IPR000760">
    <property type="entry name" value="Inositol_monophosphatase-like"/>
</dbReference>
<dbReference type="Gene3D" id="3.30.540.10">
    <property type="entry name" value="Fructose-1,6-Bisphosphatase, subunit A, domain 1"/>
    <property type="match status" value="1"/>
</dbReference>
<dbReference type="GO" id="GO:0008441">
    <property type="term" value="F:3'(2'),5'-bisphosphate nucleotidase activity"/>
    <property type="evidence" value="ECO:0007669"/>
    <property type="project" value="UniProtKB-EC"/>
</dbReference>
<sequence>MDKAKASDNSVGDTEGADCDMNETDEALAVRLAEAAGVILLGLREAGELTGKALGAAGDRDANAMLCRELRAARPDDAILSEEEKDSAARLSHSRVWIVDPLDGTREYGEGRSDWAVHVALAVDGVAAVGAVALPGLGLTLTSGTPLPLAPASRPPKMLVSRTRPAAEAVHVAERMGAELVAMGSAGAKAMAVVRGEADIYLHTGGQYEWDNCAPAAVAAAAGLHVSRADGSPIRYNNANPYLPDLLICRRELADEVLRLAASYRTDVAD</sequence>
<dbReference type="Gene3D" id="3.40.190.80">
    <property type="match status" value="1"/>
</dbReference>
<evidence type="ECO:0000313" key="3">
    <source>
        <dbReference type="EMBL" id="MBB5706663.1"/>
    </source>
</evidence>
<keyword evidence="1" id="KW-0460">Magnesium</keyword>
<dbReference type="GO" id="GO:0000103">
    <property type="term" value="P:sulfate assimilation"/>
    <property type="evidence" value="ECO:0007669"/>
    <property type="project" value="TreeGrafter"/>
</dbReference>
<feature type="binding site" evidence="1">
    <location>
        <position position="211"/>
    </location>
    <ligand>
        <name>Mg(2+)</name>
        <dbReference type="ChEBI" id="CHEBI:18420"/>
        <label>1</label>
        <note>catalytic</note>
    </ligand>
</feature>
<reference evidence="3 4" key="1">
    <citation type="submission" date="2020-08" db="EMBL/GenBank/DDBJ databases">
        <title>Genomic Encyclopedia of Type Strains, Phase IV (KMG-IV): sequencing the most valuable type-strain genomes for metagenomic binning, comparative biology and taxonomic classification.</title>
        <authorList>
            <person name="Goeker M."/>
        </authorList>
    </citation>
    <scope>NUCLEOTIDE SEQUENCE [LARGE SCALE GENOMIC DNA]</scope>
    <source>
        <strain evidence="3 4">DSM 27163</strain>
    </source>
</reference>
<keyword evidence="1" id="KW-0479">Metal-binding</keyword>
<dbReference type="InterPro" id="IPR050725">
    <property type="entry name" value="CysQ/Inositol_MonoPase"/>
</dbReference>
<dbReference type="Pfam" id="PF00459">
    <property type="entry name" value="Inositol_P"/>
    <property type="match status" value="1"/>
</dbReference>
<accession>A0A7W9EQI8</accession>
<name>A0A7W9EQI8_9SPHN</name>
<protein>
    <submittedName>
        <fullName evidence="3">3'(2'), 5'-bisphosphate nucleotidase</fullName>
        <ecNumber evidence="3">3.1.3.7</ecNumber>
    </submittedName>
</protein>
<feature type="binding site" evidence="1">
    <location>
        <position position="82"/>
    </location>
    <ligand>
        <name>Mg(2+)</name>
        <dbReference type="ChEBI" id="CHEBI:18420"/>
        <label>1</label>
        <note>catalytic</note>
    </ligand>
</feature>
<dbReference type="AlphaFoldDB" id="A0A7W9EQI8"/>
<feature type="binding site" evidence="1">
    <location>
        <position position="103"/>
    </location>
    <ligand>
        <name>Mg(2+)</name>
        <dbReference type="ChEBI" id="CHEBI:18420"/>
        <label>1</label>
        <note>catalytic</note>
    </ligand>
</feature>
<dbReference type="EC" id="3.1.3.7" evidence="3"/>
<dbReference type="SUPFAM" id="SSF56655">
    <property type="entry name" value="Carbohydrate phosphatase"/>
    <property type="match status" value="1"/>
</dbReference>
<dbReference type="Proteomes" id="UP000537161">
    <property type="component" value="Unassembled WGS sequence"/>
</dbReference>
<evidence type="ECO:0000256" key="2">
    <source>
        <dbReference type="SAM" id="MobiDB-lite"/>
    </source>
</evidence>
<dbReference type="GO" id="GO:0050427">
    <property type="term" value="P:3'-phosphoadenosine 5'-phosphosulfate metabolic process"/>
    <property type="evidence" value="ECO:0007669"/>
    <property type="project" value="TreeGrafter"/>
</dbReference>
<comment type="cofactor">
    <cofactor evidence="1">
        <name>Mg(2+)</name>
        <dbReference type="ChEBI" id="CHEBI:18420"/>
    </cofactor>
</comment>
<keyword evidence="4" id="KW-1185">Reference proteome</keyword>
<evidence type="ECO:0000256" key="1">
    <source>
        <dbReference type="PIRSR" id="PIRSR600760-2"/>
    </source>
</evidence>
<dbReference type="PANTHER" id="PTHR43028">
    <property type="entry name" value="3'(2'),5'-BISPHOSPHATE NUCLEOTIDASE 1"/>
    <property type="match status" value="1"/>
</dbReference>
<dbReference type="CDD" id="cd01638">
    <property type="entry name" value="CysQ"/>
    <property type="match status" value="1"/>
</dbReference>
<gene>
    <name evidence="3" type="ORF">FHR21_002020</name>
</gene>
<evidence type="ECO:0000313" key="4">
    <source>
        <dbReference type="Proteomes" id="UP000537161"/>
    </source>
</evidence>